<gene>
    <name evidence="2" type="ORF">RhiirA5_497659</name>
</gene>
<name>A0A2N0PXG0_9GLOM</name>
<evidence type="ECO:0000259" key="1">
    <source>
        <dbReference type="PROSITE" id="PS50011"/>
    </source>
</evidence>
<dbReference type="Proteomes" id="UP000232722">
    <property type="component" value="Unassembled WGS sequence"/>
</dbReference>
<dbReference type="GO" id="GO:0005524">
    <property type="term" value="F:ATP binding"/>
    <property type="evidence" value="ECO:0007669"/>
    <property type="project" value="InterPro"/>
</dbReference>
<dbReference type="AlphaFoldDB" id="A0A2N0PXG0"/>
<evidence type="ECO:0000313" key="2">
    <source>
        <dbReference type="EMBL" id="PKC11475.1"/>
    </source>
</evidence>
<feature type="domain" description="Protein kinase" evidence="1">
    <location>
        <begin position="1"/>
        <end position="191"/>
    </location>
</feature>
<sequence>MWMKGLFRVRDDAARIWTCSGPIEVILKRLNNIRELIDHFINNTLVDSLGTTYPMFVFRNYYKGGIYSFLESHEEFLNWKDIVVLLWSISSELFKIHDLGLIIYGHLHGGNILIEYGRNKLNARITHIGLHRPFKTNSKGIFGSYRFLFLEFSKETHDHSSIDDMIPGLKPKFTGNTHTQLLEKCLKCGST</sequence>
<proteinExistence type="predicted"/>
<dbReference type="PROSITE" id="PS50011">
    <property type="entry name" value="PROTEIN_KINASE_DOM"/>
    <property type="match status" value="1"/>
</dbReference>
<dbReference type="InterPro" id="IPR000719">
    <property type="entry name" value="Prot_kinase_dom"/>
</dbReference>
<reference evidence="2 3" key="1">
    <citation type="submission" date="2016-04" db="EMBL/GenBank/DDBJ databases">
        <title>Genome analyses suggest a sexual origin of heterokaryosis in a supposedly ancient asexual fungus.</title>
        <authorList>
            <person name="Ropars J."/>
            <person name="Sedzielewska K."/>
            <person name="Noel J."/>
            <person name="Charron P."/>
            <person name="Farinelli L."/>
            <person name="Marton T."/>
            <person name="Kruger M."/>
            <person name="Pelin A."/>
            <person name="Brachmann A."/>
            <person name="Corradi N."/>
        </authorList>
    </citation>
    <scope>NUCLEOTIDE SEQUENCE [LARGE SCALE GENOMIC DNA]</scope>
    <source>
        <strain evidence="2 3">A5</strain>
    </source>
</reference>
<dbReference type="GO" id="GO:0004672">
    <property type="term" value="F:protein kinase activity"/>
    <property type="evidence" value="ECO:0007669"/>
    <property type="project" value="InterPro"/>
</dbReference>
<dbReference type="EMBL" id="LLXJ01000308">
    <property type="protein sequence ID" value="PKC11475.1"/>
    <property type="molecule type" value="Genomic_DNA"/>
</dbReference>
<dbReference type="SUPFAM" id="SSF56112">
    <property type="entry name" value="Protein kinase-like (PK-like)"/>
    <property type="match status" value="1"/>
</dbReference>
<evidence type="ECO:0000313" key="3">
    <source>
        <dbReference type="Proteomes" id="UP000232722"/>
    </source>
</evidence>
<comment type="caution">
    <text evidence="2">The sequence shown here is derived from an EMBL/GenBank/DDBJ whole genome shotgun (WGS) entry which is preliminary data.</text>
</comment>
<accession>A0A2N0PXG0</accession>
<protein>
    <recommendedName>
        <fullName evidence="1">Protein kinase domain-containing protein</fullName>
    </recommendedName>
</protein>
<organism evidence="2 3">
    <name type="scientific">Rhizophagus irregularis</name>
    <dbReference type="NCBI Taxonomy" id="588596"/>
    <lineage>
        <taxon>Eukaryota</taxon>
        <taxon>Fungi</taxon>
        <taxon>Fungi incertae sedis</taxon>
        <taxon>Mucoromycota</taxon>
        <taxon>Glomeromycotina</taxon>
        <taxon>Glomeromycetes</taxon>
        <taxon>Glomerales</taxon>
        <taxon>Glomeraceae</taxon>
        <taxon>Rhizophagus</taxon>
    </lineage>
</organism>
<dbReference type="InterPro" id="IPR011009">
    <property type="entry name" value="Kinase-like_dom_sf"/>
</dbReference>
<dbReference type="Gene3D" id="1.10.510.10">
    <property type="entry name" value="Transferase(Phosphotransferase) domain 1"/>
    <property type="match status" value="1"/>
</dbReference>
<reference evidence="2 3" key="2">
    <citation type="submission" date="2017-09" db="EMBL/GenBank/DDBJ databases">
        <title>Extensive intraspecific genome diversity in a model arbuscular mycorrhizal fungus.</title>
        <authorList>
            <person name="Chen E.C."/>
            <person name="Morin E."/>
            <person name="Beaudet D."/>
            <person name="Noel J."/>
            <person name="Ndikumana S."/>
            <person name="Charron P."/>
            <person name="St-Onge C."/>
            <person name="Giorgi J."/>
            <person name="Grigoriev I.V."/>
            <person name="Roux C."/>
            <person name="Martin F.M."/>
            <person name="Corradi N."/>
        </authorList>
    </citation>
    <scope>NUCLEOTIDE SEQUENCE [LARGE SCALE GENOMIC DNA]</scope>
    <source>
        <strain evidence="2 3">A5</strain>
    </source>
</reference>